<evidence type="ECO:0000313" key="7">
    <source>
        <dbReference type="Proteomes" id="UP001187192"/>
    </source>
</evidence>
<dbReference type="SUPFAM" id="SSF53756">
    <property type="entry name" value="UDP-Glycosyltransferase/glycogen phosphorylase"/>
    <property type="match status" value="1"/>
</dbReference>
<dbReference type="InterPro" id="IPR035595">
    <property type="entry name" value="UDP_glycos_trans_CS"/>
</dbReference>
<comment type="caution">
    <text evidence="6">The sequence shown here is derived from an EMBL/GenBank/DDBJ whole genome shotgun (WGS) entry which is preliminary data.</text>
</comment>
<evidence type="ECO:0000256" key="3">
    <source>
        <dbReference type="RuleBase" id="RU003718"/>
    </source>
</evidence>
<evidence type="ECO:0000256" key="4">
    <source>
        <dbReference type="RuleBase" id="RU362057"/>
    </source>
</evidence>
<feature type="domain" description="Glycosyltransferase N-terminal" evidence="5">
    <location>
        <begin position="16"/>
        <end position="51"/>
    </location>
</feature>
<name>A0AA88CY02_FICCA</name>
<dbReference type="FunFam" id="3.40.50.2000:FF:000019">
    <property type="entry name" value="Glycosyltransferase"/>
    <property type="match status" value="1"/>
</dbReference>
<dbReference type="Pfam" id="PF26168">
    <property type="entry name" value="Glyco_transf_N"/>
    <property type="match status" value="1"/>
</dbReference>
<accession>A0AA88CY02</accession>
<keyword evidence="2 3" id="KW-0808">Transferase</keyword>
<proteinExistence type="inferred from homology"/>
<evidence type="ECO:0000256" key="2">
    <source>
        <dbReference type="ARBA" id="ARBA00022679"/>
    </source>
</evidence>
<evidence type="ECO:0000259" key="5">
    <source>
        <dbReference type="Pfam" id="PF26168"/>
    </source>
</evidence>
<dbReference type="PANTHER" id="PTHR11926">
    <property type="entry name" value="GLUCOSYL/GLUCURONOSYL TRANSFERASES"/>
    <property type="match status" value="1"/>
</dbReference>
<dbReference type="CDD" id="cd03784">
    <property type="entry name" value="GT1_Gtf-like"/>
    <property type="match status" value="1"/>
</dbReference>
<dbReference type="PROSITE" id="PS00375">
    <property type="entry name" value="UDPGT"/>
    <property type="match status" value="1"/>
</dbReference>
<dbReference type="EC" id="2.4.1.-" evidence="4"/>
<dbReference type="InterPro" id="IPR058980">
    <property type="entry name" value="Glyco_transf_N"/>
</dbReference>
<dbReference type="Proteomes" id="UP001187192">
    <property type="component" value="Unassembled WGS sequence"/>
</dbReference>
<evidence type="ECO:0000256" key="1">
    <source>
        <dbReference type="ARBA" id="ARBA00009995"/>
    </source>
</evidence>
<dbReference type="GO" id="GO:0080044">
    <property type="term" value="F:quercetin 7-O-glucosyltransferase activity"/>
    <property type="evidence" value="ECO:0007669"/>
    <property type="project" value="TreeGrafter"/>
</dbReference>
<dbReference type="Gene3D" id="3.40.50.2000">
    <property type="entry name" value="Glycogen Phosphorylase B"/>
    <property type="match status" value="2"/>
</dbReference>
<evidence type="ECO:0000313" key="6">
    <source>
        <dbReference type="EMBL" id="GMN36145.1"/>
    </source>
</evidence>
<keyword evidence="7" id="KW-1185">Reference proteome</keyword>
<dbReference type="PANTHER" id="PTHR11926:SF1311">
    <property type="entry name" value="UDP-GLYCOSYLTRANSFERASE 74F2"/>
    <property type="match status" value="1"/>
</dbReference>
<dbReference type="EMBL" id="BTGU01000006">
    <property type="protein sequence ID" value="GMN36145.1"/>
    <property type="molecule type" value="Genomic_DNA"/>
</dbReference>
<gene>
    <name evidence="6" type="ORF">TIFTF001_005784</name>
</gene>
<comment type="similarity">
    <text evidence="1 3">Belongs to the UDP-glycosyltransferase family.</text>
</comment>
<dbReference type="AlphaFoldDB" id="A0AA88CY02"/>
<reference evidence="6" key="1">
    <citation type="submission" date="2023-07" db="EMBL/GenBank/DDBJ databases">
        <title>draft genome sequence of fig (Ficus carica).</title>
        <authorList>
            <person name="Takahashi T."/>
            <person name="Nishimura K."/>
        </authorList>
    </citation>
    <scope>NUCLEOTIDE SEQUENCE</scope>
</reference>
<dbReference type="InterPro" id="IPR002213">
    <property type="entry name" value="UDP_glucos_trans"/>
</dbReference>
<protein>
    <recommendedName>
        <fullName evidence="4">Glycosyltransferase</fullName>
        <ecNumber evidence="4">2.4.1.-</ecNumber>
    </recommendedName>
</protein>
<keyword evidence="3" id="KW-0328">Glycosyltransferase</keyword>
<dbReference type="Pfam" id="PF00201">
    <property type="entry name" value="UDPGT"/>
    <property type="match status" value="1"/>
</dbReference>
<sequence length="487" mass="54668">MESEEDEQRNYAHHHVMVVPYPAQGHINPMLNFSKRLAKSYGLEVTFATTVSIYNSMNNPDDIILDPSSSSSSSSVLQLATISDGFDQGDVDLAESGLALYHQRLESEGSKTLAELIRNSPHPIDCIIYDAFLPWALDVAKAFGIPGAVFFTQACTVNYLFYCVHHGLLKLPVSPSSFPIAVDGLQWLHLLDMPSYISTEDSYPVYRQMLLNEFRNVHEADFVLFNTVYELEKEMVDSMSKVCPLLTIGPTIPSLYSDKRIKGDNDYGMNMFKLEHSSDCIINWLNTKPPRSVVYVSFGSWISLSTNQMEELALGLKATKLNFLWTVRSSEVSKLPRKFAEETSEKGLIVNWSPQLEVLANEAVGCFVTHCGWNSTLEALMLGVPMVGMPQATDQPTDAKIIEDLWKIGVRVKVDHDDHEEIIVRRQEIEFCIREVMEGDTAMQMRMNAKKLADVALQAIGDGGSSDINIRDFLSKLQLLTKSRNHI</sequence>
<organism evidence="6 7">
    <name type="scientific">Ficus carica</name>
    <name type="common">Common fig</name>
    <dbReference type="NCBI Taxonomy" id="3494"/>
    <lineage>
        <taxon>Eukaryota</taxon>
        <taxon>Viridiplantae</taxon>
        <taxon>Streptophyta</taxon>
        <taxon>Embryophyta</taxon>
        <taxon>Tracheophyta</taxon>
        <taxon>Spermatophyta</taxon>
        <taxon>Magnoliopsida</taxon>
        <taxon>eudicotyledons</taxon>
        <taxon>Gunneridae</taxon>
        <taxon>Pentapetalae</taxon>
        <taxon>rosids</taxon>
        <taxon>fabids</taxon>
        <taxon>Rosales</taxon>
        <taxon>Moraceae</taxon>
        <taxon>Ficeae</taxon>
        <taxon>Ficus</taxon>
    </lineage>
</organism>
<dbReference type="GO" id="GO:0080043">
    <property type="term" value="F:quercetin 3-O-glucosyltransferase activity"/>
    <property type="evidence" value="ECO:0007669"/>
    <property type="project" value="TreeGrafter"/>
</dbReference>